<dbReference type="GO" id="GO:0015288">
    <property type="term" value="F:porin activity"/>
    <property type="evidence" value="ECO:0007669"/>
    <property type="project" value="UniProtKB-KW"/>
</dbReference>
<organism evidence="13 14">
    <name type="scientific">Verminephrobacter eiseniae (strain EF01-2)</name>
    <dbReference type="NCBI Taxonomy" id="391735"/>
    <lineage>
        <taxon>Bacteria</taxon>
        <taxon>Pseudomonadati</taxon>
        <taxon>Pseudomonadota</taxon>
        <taxon>Betaproteobacteria</taxon>
        <taxon>Burkholderiales</taxon>
        <taxon>Comamonadaceae</taxon>
        <taxon>Verminephrobacter</taxon>
    </lineage>
</organism>
<feature type="domain" description="Porin" evidence="12">
    <location>
        <begin position="5"/>
        <end position="328"/>
    </location>
</feature>
<evidence type="ECO:0000256" key="3">
    <source>
        <dbReference type="ARBA" id="ARBA00022448"/>
    </source>
</evidence>
<keyword evidence="14" id="KW-1185">Reference proteome</keyword>
<dbReference type="Gene3D" id="2.40.160.10">
    <property type="entry name" value="Porin"/>
    <property type="match status" value="1"/>
</dbReference>
<feature type="chain" id="PRO_5002639712" evidence="11">
    <location>
        <begin position="19"/>
        <end position="353"/>
    </location>
</feature>
<dbReference type="AlphaFoldDB" id="A1WEN5"/>
<accession>A1WEN5</accession>
<dbReference type="GO" id="GO:0009279">
    <property type="term" value="C:cell outer membrane"/>
    <property type="evidence" value="ECO:0007669"/>
    <property type="project" value="UniProtKB-SubCell"/>
</dbReference>
<evidence type="ECO:0000313" key="14">
    <source>
        <dbReference type="Proteomes" id="UP000000374"/>
    </source>
</evidence>
<dbReference type="PANTHER" id="PTHR34501:SF9">
    <property type="entry name" value="MAJOR OUTER MEMBRANE PROTEIN P.IA"/>
    <property type="match status" value="1"/>
</dbReference>
<keyword evidence="4" id="KW-1134">Transmembrane beta strand</keyword>
<evidence type="ECO:0000313" key="13">
    <source>
        <dbReference type="EMBL" id="ABM56092.1"/>
    </source>
</evidence>
<keyword evidence="10" id="KW-0998">Cell outer membrane</keyword>
<protein>
    <submittedName>
        <fullName evidence="13">Porin, Gram-negative type</fullName>
    </submittedName>
</protein>
<dbReference type="CDD" id="cd00342">
    <property type="entry name" value="gram_neg_porins"/>
    <property type="match status" value="1"/>
</dbReference>
<dbReference type="SUPFAM" id="SSF56935">
    <property type="entry name" value="Porins"/>
    <property type="match status" value="1"/>
</dbReference>
<evidence type="ECO:0000256" key="4">
    <source>
        <dbReference type="ARBA" id="ARBA00022452"/>
    </source>
</evidence>
<dbReference type="RefSeq" id="WP_011808109.1">
    <property type="nucleotide sequence ID" value="NC_008786.1"/>
</dbReference>
<dbReference type="eggNOG" id="COG3203">
    <property type="taxonomic scope" value="Bacteria"/>
</dbReference>
<keyword evidence="8" id="KW-0626">Porin</keyword>
<comment type="subcellular location">
    <subcellularLocation>
        <location evidence="1">Cell outer membrane</location>
        <topology evidence="1">Multi-pass membrane protein</topology>
    </subcellularLocation>
</comment>
<dbReference type="GO" id="GO:0006811">
    <property type="term" value="P:monoatomic ion transport"/>
    <property type="evidence" value="ECO:0007669"/>
    <property type="project" value="UniProtKB-KW"/>
</dbReference>
<dbReference type="Proteomes" id="UP000000374">
    <property type="component" value="Chromosome"/>
</dbReference>
<evidence type="ECO:0000256" key="2">
    <source>
        <dbReference type="ARBA" id="ARBA00011233"/>
    </source>
</evidence>
<reference evidence="14" key="1">
    <citation type="submission" date="2006-12" db="EMBL/GenBank/DDBJ databases">
        <title>Complete sequence of chromosome 1 of Verminephrobacter eiseniae EF01-2.</title>
        <authorList>
            <person name="Copeland A."/>
            <person name="Lucas S."/>
            <person name="Lapidus A."/>
            <person name="Barry K."/>
            <person name="Detter J.C."/>
            <person name="Glavina del Rio T."/>
            <person name="Dalin E."/>
            <person name="Tice H."/>
            <person name="Pitluck S."/>
            <person name="Chertkov O."/>
            <person name="Brettin T."/>
            <person name="Bruce D."/>
            <person name="Han C."/>
            <person name="Tapia R."/>
            <person name="Gilna P."/>
            <person name="Schmutz J."/>
            <person name="Larimer F."/>
            <person name="Land M."/>
            <person name="Hauser L."/>
            <person name="Kyrpides N."/>
            <person name="Kim E."/>
            <person name="Stahl D."/>
            <person name="Richardson P."/>
        </authorList>
    </citation>
    <scope>NUCLEOTIDE SEQUENCE [LARGE SCALE GENOMIC DNA]</scope>
    <source>
        <strain evidence="14">EF01-2</strain>
    </source>
</reference>
<feature type="signal peptide" evidence="11">
    <location>
        <begin position="1"/>
        <end position="18"/>
    </location>
</feature>
<evidence type="ECO:0000256" key="10">
    <source>
        <dbReference type="ARBA" id="ARBA00023237"/>
    </source>
</evidence>
<comment type="subunit">
    <text evidence="2">Homotrimer.</text>
</comment>
<keyword evidence="9" id="KW-0472">Membrane</keyword>
<keyword evidence="7" id="KW-0406">Ion transport</keyword>
<sequence length="353" mass="36719">MKKTAALCALLASAPVIAQTSSLTLYGIVDLGLHCSRGITSAHAPATGSQTSLGSGIHTTSRWGLRGSEVLSGDTRVLFNLESGVRVDSGAPGMASKSFDRASWVGLQGGWGSVQIGRQTSLLADAIAPVDPLGLRFGGANVNAGVVALSRHGLGADFGNAGSNSSSYRLDNAFKYIGQFGGFTARAMLGLGEVAGQASALSSRGLGLAYAANGWTVSGAFQTFKDADRRSLNGSTLGLAYQWNSLRLAANAGRNEAQTAAGTHTGQRVLSSGVIWTAQPALNLGLTYYHAGRSRTGAHKDGYGRWVTFAEYKLSRRTQLYAELDSTRWRDGYQGAANPATATGIAAGVVHRF</sequence>
<keyword evidence="3" id="KW-0813">Transport</keyword>
<dbReference type="GO" id="GO:0046930">
    <property type="term" value="C:pore complex"/>
    <property type="evidence" value="ECO:0007669"/>
    <property type="project" value="UniProtKB-KW"/>
</dbReference>
<evidence type="ECO:0000256" key="8">
    <source>
        <dbReference type="ARBA" id="ARBA00023114"/>
    </source>
</evidence>
<evidence type="ECO:0000256" key="11">
    <source>
        <dbReference type="SAM" id="SignalP"/>
    </source>
</evidence>
<dbReference type="InterPro" id="IPR050298">
    <property type="entry name" value="Gram-neg_bact_OMP"/>
</dbReference>
<dbReference type="EMBL" id="CP000542">
    <property type="protein sequence ID" value="ABM56092.1"/>
    <property type="molecule type" value="Genomic_DNA"/>
</dbReference>
<evidence type="ECO:0000256" key="7">
    <source>
        <dbReference type="ARBA" id="ARBA00023065"/>
    </source>
</evidence>
<keyword evidence="6 11" id="KW-0732">Signal</keyword>
<name>A1WEN5_VEREI</name>
<dbReference type="InterPro" id="IPR033900">
    <property type="entry name" value="Gram_neg_porin_domain"/>
</dbReference>
<evidence type="ECO:0000256" key="5">
    <source>
        <dbReference type="ARBA" id="ARBA00022692"/>
    </source>
</evidence>
<evidence type="ECO:0000259" key="12">
    <source>
        <dbReference type="Pfam" id="PF13609"/>
    </source>
</evidence>
<dbReference type="Pfam" id="PF13609">
    <property type="entry name" value="Porin_4"/>
    <property type="match status" value="1"/>
</dbReference>
<dbReference type="InterPro" id="IPR023614">
    <property type="entry name" value="Porin_dom_sf"/>
</dbReference>
<keyword evidence="5" id="KW-0812">Transmembrane</keyword>
<evidence type="ECO:0000256" key="1">
    <source>
        <dbReference type="ARBA" id="ARBA00004571"/>
    </source>
</evidence>
<dbReference type="PANTHER" id="PTHR34501">
    <property type="entry name" value="PROTEIN YDDL-RELATED"/>
    <property type="match status" value="1"/>
</dbReference>
<dbReference type="STRING" id="391735.Veis_0301"/>
<dbReference type="HOGENOM" id="CLU_038238_2_0_4"/>
<evidence type="ECO:0000256" key="9">
    <source>
        <dbReference type="ARBA" id="ARBA00023136"/>
    </source>
</evidence>
<evidence type="ECO:0000256" key="6">
    <source>
        <dbReference type="ARBA" id="ARBA00022729"/>
    </source>
</evidence>
<dbReference type="GeneID" id="76459042"/>
<proteinExistence type="predicted"/>
<dbReference type="KEGG" id="vei:Veis_0301"/>
<gene>
    <name evidence="13" type="ordered locus">Veis_0301</name>
</gene>
<dbReference type="OrthoDB" id="6975458at2"/>